<dbReference type="GO" id="GO:0005743">
    <property type="term" value="C:mitochondrial inner membrane"/>
    <property type="evidence" value="ECO:0007669"/>
    <property type="project" value="UniProtKB-SubCell"/>
</dbReference>
<dbReference type="Gene3D" id="1.10.287.3510">
    <property type="match status" value="1"/>
</dbReference>
<keyword evidence="16" id="KW-0999">Mitochondrion inner membrane</keyword>
<evidence type="ECO:0000313" key="17">
    <source>
        <dbReference type="EMBL" id="QCE31844.1"/>
    </source>
</evidence>
<evidence type="ECO:0000256" key="2">
    <source>
        <dbReference type="ARBA" id="ARBA00010519"/>
    </source>
</evidence>
<dbReference type="GO" id="GO:0016651">
    <property type="term" value="F:oxidoreductase activity, acting on NAD(P)H"/>
    <property type="evidence" value="ECO:0007669"/>
    <property type="project" value="InterPro"/>
</dbReference>
<dbReference type="GO" id="GO:0042773">
    <property type="term" value="P:ATP synthesis coupled electron transport"/>
    <property type="evidence" value="ECO:0007669"/>
    <property type="project" value="UniProtKB-UniRule"/>
</dbReference>
<evidence type="ECO:0000256" key="8">
    <source>
        <dbReference type="ARBA" id="ARBA00022967"/>
    </source>
</evidence>
<evidence type="ECO:0000256" key="6">
    <source>
        <dbReference type="ARBA" id="ARBA00022660"/>
    </source>
</evidence>
<evidence type="ECO:0000256" key="13">
    <source>
        <dbReference type="ARBA" id="ARBA00023128"/>
    </source>
</evidence>
<keyword evidence="9 16" id="KW-0249">Electron transport</keyword>
<keyword evidence="12 16" id="KW-0830">Ubiquinone</keyword>
<evidence type="ECO:0000256" key="9">
    <source>
        <dbReference type="ARBA" id="ARBA00022982"/>
    </source>
</evidence>
<comment type="subcellular location">
    <subcellularLocation>
        <location evidence="16">Mitochondrion inner membrane</location>
        <topology evidence="16">Multi-pass membrane protein</topology>
    </subcellularLocation>
    <subcellularLocation>
        <location evidence="1">Mitochondrion membrane</location>
        <topology evidence="1">Multi-pass membrane protein</topology>
    </subcellularLocation>
</comment>
<keyword evidence="14 16" id="KW-0472">Membrane</keyword>
<keyword evidence="7 16" id="KW-0812">Transmembrane</keyword>
<evidence type="ECO:0000256" key="7">
    <source>
        <dbReference type="ARBA" id="ARBA00022692"/>
    </source>
</evidence>
<dbReference type="PANTHER" id="PTHR11434:SF0">
    <property type="entry name" value="NADH-UBIQUINONE OXIDOREDUCTASE CHAIN 4L"/>
    <property type="match status" value="1"/>
</dbReference>
<evidence type="ECO:0000256" key="1">
    <source>
        <dbReference type="ARBA" id="ARBA00004225"/>
    </source>
</evidence>
<sequence>MNSFFFDWFSYNFMFFCGLIVFVSLRKHLLLTLLSLEYIVLTLFIFVSINCSNLIYGSYFIIFFLTFTVCEGCLGLSILVSMIRCHGNDNVKSLSLLSW</sequence>
<keyword evidence="11 16" id="KW-0520">NAD</keyword>
<dbReference type="AlphaFoldDB" id="A0A4D6P0E3"/>
<comment type="catalytic activity">
    <reaction evidence="15 16">
        <text>a ubiquinone + NADH + 5 H(+)(in) = a ubiquinol + NAD(+) + 4 H(+)(out)</text>
        <dbReference type="Rhea" id="RHEA:29091"/>
        <dbReference type="Rhea" id="RHEA-COMP:9565"/>
        <dbReference type="Rhea" id="RHEA-COMP:9566"/>
        <dbReference type="ChEBI" id="CHEBI:15378"/>
        <dbReference type="ChEBI" id="CHEBI:16389"/>
        <dbReference type="ChEBI" id="CHEBI:17976"/>
        <dbReference type="ChEBI" id="CHEBI:57540"/>
        <dbReference type="ChEBI" id="CHEBI:57945"/>
        <dbReference type="EC" id="7.1.1.2"/>
    </reaction>
</comment>
<gene>
    <name evidence="17" type="primary">ND4L</name>
</gene>
<organism evidence="17">
    <name type="scientific">Tetraphleps aterrimus</name>
    <dbReference type="NCBI Taxonomy" id="452413"/>
    <lineage>
        <taxon>Eukaryota</taxon>
        <taxon>Metazoa</taxon>
        <taxon>Ecdysozoa</taxon>
        <taxon>Arthropoda</taxon>
        <taxon>Hexapoda</taxon>
        <taxon>Insecta</taxon>
        <taxon>Pterygota</taxon>
        <taxon>Neoptera</taxon>
        <taxon>Paraneoptera</taxon>
        <taxon>Hemiptera</taxon>
        <taxon>Heteroptera</taxon>
        <taxon>Panheteroptera</taxon>
        <taxon>Cimicomorpha</taxon>
        <taxon>Anthocoridae</taxon>
        <taxon>Anthocorinae</taxon>
        <taxon>Tetraphleps</taxon>
    </lineage>
</organism>
<keyword evidence="13 16" id="KW-0496">Mitochondrion</keyword>
<protein>
    <recommendedName>
        <fullName evidence="4 16">NADH-ubiquinone oxidoreductase chain 4L</fullName>
        <ecNumber evidence="3 16">7.1.1.2</ecNumber>
    </recommendedName>
</protein>
<feature type="transmembrane region" description="Helical" evidence="16">
    <location>
        <begin position="55"/>
        <end position="80"/>
    </location>
</feature>
<evidence type="ECO:0000256" key="14">
    <source>
        <dbReference type="ARBA" id="ARBA00023136"/>
    </source>
</evidence>
<feature type="transmembrane region" description="Helical" evidence="16">
    <location>
        <begin position="30"/>
        <end position="49"/>
    </location>
</feature>
<keyword evidence="10 16" id="KW-1133">Transmembrane helix</keyword>
<evidence type="ECO:0000256" key="15">
    <source>
        <dbReference type="ARBA" id="ARBA00049551"/>
    </source>
</evidence>
<keyword evidence="5 16" id="KW-0813">Transport</keyword>
<evidence type="ECO:0000256" key="11">
    <source>
        <dbReference type="ARBA" id="ARBA00023027"/>
    </source>
</evidence>
<dbReference type="GO" id="GO:0008137">
    <property type="term" value="F:NADH dehydrogenase (ubiquinone) activity"/>
    <property type="evidence" value="ECO:0007669"/>
    <property type="project" value="UniProtKB-EC"/>
</dbReference>
<dbReference type="SMR" id="A0A4D6P0E3"/>
<accession>A0A4D6P0E3</accession>
<comment type="function">
    <text evidence="16">Core subunit of the mitochondrial membrane respiratory chain NADH dehydrogenase (Complex I) which catalyzes electron transfer from NADH through the respiratory chain, using ubiquinone as an electron acceptor.</text>
</comment>
<keyword evidence="8 16" id="KW-1278">Translocase</keyword>
<dbReference type="EMBL" id="MK672882">
    <property type="protein sequence ID" value="QCE31844.1"/>
    <property type="molecule type" value="Genomic_DNA"/>
</dbReference>
<dbReference type="EC" id="7.1.1.2" evidence="3 16"/>
<dbReference type="InterPro" id="IPR039428">
    <property type="entry name" value="NUOK/Mnh_C1-like"/>
</dbReference>
<proteinExistence type="inferred from homology"/>
<dbReference type="InterPro" id="IPR001133">
    <property type="entry name" value="NADH_UbQ_OxRdtase_chain4L/K"/>
</dbReference>
<evidence type="ECO:0000256" key="16">
    <source>
        <dbReference type="RuleBase" id="RU004419"/>
    </source>
</evidence>
<evidence type="ECO:0000256" key="10">
    <source>
        <dbReference type="ARBA" id="ARBA00022989"/>
    </source>
</evidence>
<evidence type="ECO:0000256" key="3">
    <source>
        <dbReference type="ARBA" id="ARBA00012944"/>
    </source>
</evidence>
<dbReference type="GO" id="GO:0030964">
    <property type="term" value="C:NADH dehydrogenase complex"/>
    <property type="evidence" value="ECO:0007669"/>
    <property type="project" value="TreeGrafter"/>
</dbReference>
<dbReference type="PANTHER" id="PTHR11434">
    <property type="entry name" value="NADH-UBIQUINONE OXIDOREDUCTASE SUBUNIT ND4L"/>
    <property type="match status" value="1"/>
</dbReference>
<reference evidence="17" key="2">
    <citation type="submission" date="2019-03" db="EMBL/GenBank/DDBJ databases">
        <authorList>
            <person name="Zhang D."/>
            <person name="Gao J."/>
            <person name="Li M."/>
            <person name="Yuan J."/>
            <person name="Liang J."/>
            <person name="Yang H."/>
            <person name="Bu W."/>
        </authorList>
    </citation>
    <scope>NUCLEOTIDE SEQUENCE</scope>
</reference>
<keyword evidence="6 16" id="KW-0679">Respiratory chain</keyword>
<evidence type="ECO:0000256" key="5">
    <source>
        <dbReference type="ARBA" id="ARBA00022448"/>
    </source>
</evidence>
<geneLocation type="mitochondrion" evidence="17"/>
<name>A0A4D6P0E3_9HEMI</name>
<reference evidence="17" key="1">
    <citation type="journal article" date="2019" name="Int. J. Biol. Macromol.">
        <title>The complete mitochondrial genome of Tetraphleps aterrimus (Hemiptera: Anthocoridae): Genomic comparisons and phylogenetic analysis of Cimicomorpha.</title>
        <authorList>
            <person name="Zhang D.L."/>
            <person name="Gao J."/>
            <person name="Li M."/>
            <person name="Yuan J."/>
            <person name="Liang J."/>
            <person name="Yang H."/>
            <person name="Bu W."/>
        </authorList>
    </citation>
    <scope>NUCLEOTIDE SEQUENCE</scope>
</reference>
<evidence type="ECO:0000256" key="4">
    <source>
        <dbReference type="ARBA" id="ARBA00016612"/>
    </source>
</evidence>
<evidence type="ECO:0000256" key="12">
    <source>
        <dbReference type="ARBA" id="ARBA00023075"/>
    </source>
</evidence>
<feature type="transmembrane region" description="Helical" evidence="16">
    <location>
        <begin position="6"/>
        <end position="23"/>
    </location>
</feature>
<comment type="similarity">
    <text evidence="2 16">Belongs to the complex I subunit 4L family.</text>
</comment>
<dbReference type="Pfam" id="PF00420">
    <property type="entry name" value="Oxidored_q2"/>
    <property type="match status" value="1"/>
</dbReference>